<reference evidence="2" key="1">
    <citation type="journal article" date="2007" name="Plant Cell">
        <title>Dothideomycete-plant interactions illuminated by genome sequencing and EST analysis of the wheat pathogen Stagonospora nodorum.</title>
        <authorList>
            <person name="Hane J.K."/>
            <person name="Lowe R.G."/>
            <person name="Solomon P.S."/>
            <person name="Tan K.C."/>
            <person name="Schoch C.L."/>
            <person name="Spatafora J.W."/>
            <person name="Crous P.W."/>
            <person name="Kodira C."/>
            <person name="Birren B.W."/>
            <person name="Galagan J.E."/>
            <person name="Torriani S.F."/>
            <person name="McDonald B.A."/>
            <person name="Oliver R.P."/>
        </authorList>
    </citation>
    <scope>NUCLEOTIDE SEQUENCE [LARGE SCALE GENOMIC DNA]</scope>
    <source>
        <strain evidence="2">SN15 / ATCC MYA-4574 / FGSC 10173</strain>
    </source>
</reference>
<dbReference type="GeneID" id="5982193"/>
<dbReference type="AlphaFoldDB" id="Q0TZU7"/>
<dbReference type="InParanoid" id="Q0TZU7"/>
<accession>Q0TZU7</accession>
<dbReference type="KEGG" id="pno:SNOG_15101"/>
<dbReference type="RefSeq" id="XP_001805265.1">
    <property type="nucleotide sequence ID" value="XM_001805213.1"/>
</dbReference>
<sequence length="80" mass="9047">MNTFCRKQAESYHSVKVREWSLKPSNAEFFLWKELTLSKEQIVVLDRVRPFTAVLDISLAAKKSGHCKVTVAGLSVPLVL</sequence>
<proteinExistence type="predicted"/>
<protein>
    <submittedName>
        <fullName evidence="1">Uncharacterized protein</fullName>
    </submittedName>
</protein>
<organism evidence="1 2">
    <name type="scientific">Phaeosphaeria nodorum (strain SN15 / ATCC MYA-4574 / FGSC 10173)</name>
    <name type="common">Glume blotch fungus</name>
    <name type="synonym">Parastagonospora nodorum</name>
    <dbReference type="NCBI Taxonomy" id="321614"/>
    <lineage>
        <taxon>Eukaryota</taxon>
        <taxon>Fungi</taxon>
        <taxon>Dikarya</taxon>
        <taxon>Ascomycota</taxon>
        <taxon>Pezizomycotina</taxon>
        <taxon>Dothideomycetes</taxon>
        <taxon>Pleosporomycetidae</taxon>
        <taxon>Pleosporales</taxon>
        <taxon>Pleosporineae</taxon>
        <taxon>Phaeosphaeriaceae</taxon>
        <taxon>Parastagonospora</taxon>
    </lineage>
</organism>
<dbReference type="Proteomes" id="UP000001055">
    <property type="component" value="Unassembled WGS sequence"/>
</dbReference>
<gene>
    <name evidence="1" type="ORF">SNOG_15101</name>
</gene>
<evidence type="ECO:0000313" key="2">
    <source>
        <dbReference type="Proteomes" id="UP000001055"/>
    </source>
</evidence>
<dbReference type="EMBL" id="CH445359">
    <property type="protein sequence ID" value="EAT77644.1"/>
    <property type="molecule type" value="Genomic_DNA"/>
</dbReference>
<name>Q0TZU7_PHANO</name>
<evidence type="ECO:0000313" key="1">
    <source>
        <dbReference type="EMBL" id="EAT77644.1"/>
    </source>
</evidence>